<reference evidence="2" key="1">
    <citation type="submission" date="2014-03" db="EMBL/GenBank/DDBJ databases">
        <title>The Genome Sequence of Puccinia striiformis f. sp. tritici PST-78.</title>
        <authorList>
            <consortium name="The Broad Institute Genome Sequencing Platform"/>
            <person name="Cuomo C."/>
            <person name="Hulbert S."/>
            <person name="Chen X."/>
            <person name="Walker B."/>
            <person name="Young S.K."/>
            <person name="Zeng Q."/>
            <person name="Gargeya S."/>
            <person name="Fitzgerald M."/>
            <person name="Haas B."/>
            <person name="Abouelleil A."/>
            <person name="Alvarado L."/>
            <person name="Arachchi H.M."/>
            <person name="Berlin A.M."/>
            <person name="Chapman S.B."/>
            <person name="Goldberg J."/>
            <person name="Griggs A."/>
            <person name="Gujja S."/>
            <person name="Hansen M."/>
            <person name="Howarth C."/>
            <person name="Imamovic A."/>
            <person name="Larimer J."/>
            <person name="McCowan C."/>
            <person name="Montmayeur A."/>
            <person name="Murphy C."/>
            <person name="Neiman D."/>
            <person name="Pearson M."/>
            <person name="Priest M."/>
            <person name="Roberts A."/>
            <person name="Saif S."/>
            <person name="Shea T."/>
            <person name="Sisk P."/>
            <person name="Sykes S."/>
            <person name="Wortman J."/>
            <person name="Nusbaum C."/>
            <person name="Birren B."/>
        </authorList>
    </citation>
    <scope>NUCLEOTIDE SEQUENCE [LARGE SCALE GENOMIC DNA]</scope>
    <source>
        <strain evidence="2">race PST-78</strain>
    </source>
</reference>
<dbReference type="Proteomes" id="UP000054564">
    <property type="component" value="Unassembled WGS sequence"/>
</dbReference>
<name>A0A0L0UZA6_9BASI</name>
<comment type="caution">
    <text evidence="1">The sequence shown here is derived from an EMBL/GenBank/DDBJ whole genome shotgun (WGS) entry which is preliminary data.</text>
</comment>
<accession>A0A0L0UZA6</accession>
<proteinExistence type="predicted"/>
<organism evidence="1 2">
    <name type="scientific">Puccinia striiformis f. sp. tritici PST-78</name>
    <dbReference type="NCBI Taxonomy" id="1165861"/>
    <lineage>
        <taxon>Eukaryota</taxon>
        <taxon>Fungi</taxon>
        <taxon>Dikarya</taxon>
        <taxon>Basidiomycota</taxon>
        <taxon>Pucciniomycotina</taxon>
        <taxon>Pucciniomycetes</taxon>
        <taxon>Pucciniales</taxon>
        <taxon>Pucciniaceae</taxon>
        <taxon>Puccinia</taxon>
    </lineage>
</organism>
<dbReference type="AlphaFoldDB" id="A0A0L0UZA6"/>
<evidence type="ECO:0000313" key="2">
    <source>
        <dbReference type="Proteomes" id="UP000054564"/>
    </source>
</evidence>
<dbReference type="EMBL" id="AJIL01000170">
    <property type="protein sequence ID" value="KNE92251.1"/>
    <property type="molecule type" value="Genomic_DNA"/>
</dbReference>
<keyword evidence="2" id="KW-1185">Reference proteome</keyword>
<gene>
    <name evidence="1" type="ORF">PSTG_14345</name>
</gene>
<sequence>MGAAAMAGYKSRLVDSLGPFLIIISCNFKSPQDLVSRLSSCICCGHIHLTATLKVQKVTVHTLVLLCCRLLAHARRHRLSLRSLIEIINGILIQINQLKPSVHST</sequence>
<evidence type="ECO:0000313" key="1">
    <source>
        <dbReference type="EMBL" id="KNE92251.1"/>
    </source>
</evidence>
<protein>
    <submittedName>
        <fullName evidence="1">Uncharacterized protein</fullName>
    </submittedName>
</protein>